<evidence type="ECO:0000256" key="6">
    <source>
        <dbReference type="ARBA" id="ARBA00023268"/>
    </source>
</evidence>
<evidence type="ECO:0000256" key="10">
    <source>
        <dbReference type="SAM" id="Phobius"/>
    </source>
</evidence>
<dbReference type="Gene3D" id="3.30.10.20">
    <property type="match status" value="1"/>
</dbReference>
<feature type="compositionally biased region" description="Low complexity" evidence="9">
    <location>
        <begin position="656"/>
        <end position="666"/>
    </location>
</feature>
<dbReference type="InterPro" id="IPR036950">
    <property type="entry name" value="PBP_transglycosylase"/>
</dbReference>
<protein>
    <submittedName>
        <fullName evidence="12">Transglycosylase domain-containing protein</fullName>
    </submittedName>
</protein>
<evidence type="ECO:0000256" key="5">
    <source>
        <dbReference type="ARBA" id="ARBA00022801"/>
    </source>
</evidence>
<feature type="compositionally biased region" description="Low complexity" evidence="9">
    <location>
        <begin position="779"/>
        <end position="790"/>
    </location>
</feature>
<evidence type="ECO:0000313" key="13">
    <source>
        <dbReference type="Proteomes" id="UP000642107"/>
    </source>
</evidence>
<dbReference type="Pfam" id="PF00912">
    <property type="entry name" value="Transgly"/>
    <property type="match status" value="1"/>
</dbReference>
<keyword evidence="4" id="KW-0808">Transferase</keyword>
<keyword evidence="2" id="KW-0645">Protease</keyword>
<evidence type="ECO:0000256" key="8">
    <source>
        <dbReference type="ARBA" id="ARBA00049902"/>
    </source>
</evidence>
<evidence type="ECO:0000259" key="11">
    <source>
        <dbReference type="PROSITE" id="PS51178"/>
    </source>
</evidence>
<feature type="region of interest" description="Disordered" evidence="9">
    <location>
        <begin position="721"/>
        <end position="790"/>
    </location>
</feature>
<dbReference type="RefSeq" id="WP_192279417.1">
    <property type="nucleotide sequence ID" value="NZ_JACZDF010000003.1"/>
</dbReference>
<gene>
    <name evidence="12" type="ORF">IGS67_07865</name>
</gene>
<dbReference type="SUPFAM" id="SSF56601">
    <property type="entry name" value="beta-lactamase/transpeptidase-like"/>
    <property type="match status" value="1"/>
</dbReference>
<dbReference type="Pfam" id="PF00905">
    <property type="entry name" value="Transpeptidase"/>
    <property type="match status" value="1"/>
</dbReference>
<keyword evidence="6" id="KW-0511">Multifunctional enzyme</keyword>
<keyword evidence="10" id="KW-0812">Transmembrane</keyword>
<keyword evidence="13" id="KW-1185">Reference proteome</keyword>
<name>A0ABR9DR65_9MICO</name>
<evidence type="ECO:0000256" key="2">
    <source>
        <dbReference type="ARBA" id="ARBA00022670"/>
    </source>
</evidence>
<comment type="catalytic activity">
    <reaction evidence="7">
        <text>Preferential cleavage: (Ac)2-L-Lys-D-Ala-|-D-Ala. Also transpeptidation of peptidyl-alanyl moieties that are N-acyl substituents of D-alanine.</text>
        <dbReference type="EC" id="3.4.16.4"/>
    </reaction>
</comment>
<dbReference type="CDD" id="cd06577">
    <property type="entry name" value="PASTA_pknB"/>
    <property type="match status" value="1"/>
</dbReference>
<evidence type="ECO:0000256" key="1">
    <source>
        <dbReference type="ARBA" id="ARBA00022645"/>
    </source>
</evidence>
<dbReference type="SUPFAM" id="SSF53955">
    <property type="entry name" value="Lysozyme-like"/>
    <property type="match status" value="1"/>
</dbReference>
<sequence length="790" mass="84453">MTGTRKAASASRTAAPTSGRRRLFNYPRAGRGRIHRWVPSWRFVLTSFLFVGAVGVGALVTAYARTEIPEASAFALAQTTTVYYSDGTTEMGKFVENNREIIESEEIPDVVKDAVVAAEDRTFWDNAGVDLKGMARALWINVTTGKRQGGSTITQQYAERYLGDETVTDYVGKLKEALLSLKLGQQADKEDILSGYINTIYFGRGAYGIQTAAQAYFGVDAKDLTTAQAVLLAGVIPSPSKWDPRVSMADAERRFDYVRGSMVTTGTLTQAESDKLKMPKTIEVKRSNSLAGPRGYLLDMVRREVVAAGLTTDEEIGAVGLKIITTIDRKDQAALQETIQKDGLLDGSSKNLRAAAVALDASTGAIRALYGGEDYTKVQQNRVTQDRAQAGSTFKPFTLVAALESGRTLDDRFNGNSGRKFDGVKEPVRNFGNQNWGNISLLRATEHSVNTPFVELNLELTPKVTNEVAIRAGIPADTPDLKDVPSSVLGVAAVHPLDMAEAYGTLASGGMHAEPYIVESVRRLGGDTDVYRGAQAPERVIEQEVVTEATYALTQVVQRGSGDKAKQLGRPVAGKTGTSNENRSAWFVGYTPQVVTAVALYQSGENGSQETITPFRGYREITGGSAPLDIWTSFMTKAMDGVPVVDFPARAVPERPTTTPSATPSEEPSETPTEETTTPTSATVPGGLVGVQEKTARRLLSRAGLEAVVVYREDANIPKGLVISTQPGEGTEVPPGSSITIVVSSGPPPEPEPEPTDEPTDAPTTEPAPPATPTPDPTPTDAAATPTSEG</sequence>
<evidence type="ECO:0000256" key="9">
    <source>
        <dbReference type="SAM" id="MobiDB-lite"/>
    </source>
</evidence>
<dbReference type="Gene3D" id="1.10.3810.10">
    <property type="entry name" value="Biosynthetic peptidoglycan transglycosylase-like"/>
    <property type="match status" value="1"/>
</dbReference>
<feature type="compositionally biased region" description="Low complexity" evidence="9">
    <location>
        <begin position="674"/>
        <end position="683"/>
    </location>
</feature>
<dbReference type="SMART" id="SM00740">
    <property type="entry name" value="PASTA"/>
    <property type="match status" value="1"/>
</dbReference>
<dbReference type="InterPro" id="IPR023346">
    <property type="entry name" value="Lysozyme-like_dom_sf"/>
</dbReference>
<feature type="region of interest" description="Disordered" evidence="9">
    <location>
        <begin position="651"/>
        <end position="690"/>
    </location>
</feature>
<evidence type="ECO:0000256" key="4">
    <source>
        <dbReference type="ARBA" id="ARBA00022679"/>
    </source>
</evidence>
<evidence type="ECO:0000313" key="12">
    <source>
        <dbReference type="EMBL" id="MBD9699404.1"/>
    </source>
</evidence>
<dbReference type="Pfam" id="PF03793">
    <property type="entry name" value="PASTA"/>
    <property type="match status" value="1"/>
</dbReference>
<proteinExistence type="predicted"/>
<comment type="catalytic activity">
    <reaction evidence="8">
        <text>[GlcNAc-(1-&gt;4)-Mur2Ac(oyl-L-Ala-gamma-D-Glu-L-Lys-D-Ala-D-Ala)](n)-di-trans,octa-cis-undecaprenyl diphosphate + beta-D-GlcNAc-(1-&gt;4)-Mur2Ac(oyl-L-Ala-gamma-D-Glu-L-Lys-D-Ala-D-Ala)-di-trans,octa-cis-undecaprenyl diphosphate = [GlcNAc-(1-&gt;4)-Mur2Ac(oyl-L-Ala-gamma-D-Glu-L-Lys-D-Ala-D-Ala)](n+1)-di-trans,octa-cis-undecaprenyl diphosphate + di-trans,octa-cis-undecaprenyl diphosphate + H(+)</text>
        <dbReference type="Rhea" id="RHEA:23708"/>
        <dbReference type="Rhea" id="RHEA-COMP:9602"/>
        <dbReference type="Rhea" id="RHEA-COMP:9603"/>
        <dbReference type="ChEBI" id="CHEBI:15378"/>
        <dbReference type="ChEBI" id="CHEBI:58405"/>
        <dbReference type="ChEBI" id="CHEBI:60033"/>
        <dbReference type="ChEBI" id="CHEBI:78435"/>
        <dbReference type="EC" id="2.4.99.28"/>
    </reaction>
</comment>
<dbReference type="Gene3D" id="3.40.710.10">
    <property type="entry name" value="DD-peptidase/beta-lactamase superfamily"/>
    <property type="match status" value="1"/>
</dbReference>
<keyword evidence="5" id="KW-0378">Hydrolase</keyword>
<organism evidence="12 13">
    <name type="scientific">Flavimobilis rhizosphaerae</name>
    <dbReference type="NCBI Taxonomy" id="2775421"/>
    <lineage>
        <taxon>Bacteria</taxon>
        <taxon>Bacillati</taxon>
        <taxon>Actinomycetota</taxon>
        <taxon>Actinomycetes</taxon>
        <taxon>Micrococcales</taxon>
        <taxon>Jonesiaceae</taxon>
        <taxon>Flavimobilis</taxon>
    </lineage>
</organism>
<accession>A0ABR9DR65</accession>
<feature type="transmembrane region" description="Helical" evidence="10">
    <location>
        <begin position="43"/>
        <end position="64"/>
    </location>
</feature>
<dbReference type="InterPro" id="IPR050396">
    <property type="entry name" value="Glycosyltr_51/Transpeptidase"/>
</dbReference>
<keyword evidence="1" id="KW-0121">Carboxypeptidase</keyword>
<dbReference type="Proteomes" id="UP000642107">
    <property type="component" value="Unassembled WGS sequence"/>
</dbReference>
<dbReference type="PANTHER" id="PTHR32282:SF34">
    <property type="entry name" value="PENICILLIN-BINDING PROTEIN 1A"/>
    <property type="match status" value="1"/>
</dbReference>
<dbReference type="PANTHER" id="PTHR32282">
    <property type="entry name" value="BINDING PROTEIN TRANSPEPTIDASE, PUTATIVE-RELATED"/>
    <property type="match status" value="1"/>
</dbReference>
<dbReference type="EMBL" id="JACZDF010000003">
    <property type="protein sequence ID" value="MBD9699404.1"/>
    <property type="molecule type" value="Genomic_DNA"/>
</dbReference>
<feature type="compositionally biased region" description="Acidic residues" evidence="9">
    <location>
        <begin position="751"/>
        <end position="760"/>
    </location>
</feature>
<keyword evidence="3" id="KW-0328">Glycosyltransferase</keyword>
<dbReference type="InterPro" id="IPR001264">
    <property type="entry name" value="Glyco_trans_51"/>
</dbReference>
<dbReference type="InterPro" id="IPR001460">
    <property type="entry name" value="PCN-bd_Tpept"/>
</dbReference>
<keyword evidence="10" id="KW-1133">Transmembrane helix</keyword>
<dbReference type="InterPro" id="IPR005543">
    <property type="entry name" value="PASTA_dom"/>
</dbReference>
<feature type="domain" description="PASTA" evidence="11">
    <location>
        <begin position="683"/>
        <end position="745"/>
    </location>
</feature>
<evidence type="ECO:0000256" key="3">
    <source>
        <dbReference type="ARBA" id="ARBA00022676"/>
    </source>
</evidence>
<reference evidence="12 13" key="1">
    <citation type="submission" date="2020-09" db="EMBL/GenBank/DDBJ databases">
        <title>Flavimobilis rhizosphaerae sp. nov., isolated from rhizosphere soil of Spartina alterniflora.</title>
        <authorList>
            <person name="Hanqin C."/>
        </authorList>
    </citation>
    <scope>NUCLEOTIDE SEQUENCE [LARGE SCALE GENOMIC DNA]</scope>
    <source>
        <strain evidence="12 13">GY 10621</strain>
    </source>
</reference>
<dbReference type="PROSITE" id="PS51178">
    <property type="entry name" value="PASTA"/>
    <property type="match status" value="1"/>
</dbReference>
<keyword evidence="10" id="KW-0472">Membrane</keyword>
<comment type="caution">
    <text evidence="12">The sequence shown here is derived from an EMBL/GenBank/DDBJ whole genome shotgun (WGS) entry which is preliminary data.</text>
</comment>
<feature type="compositionally biased region" description="Pro residues" evidence="9">
    <location>
        <begin position="766"/>
        <end position="778"/>
    </location>
</feature>
<dbReference type="InterPro" id="IPR012338">
    <property type="entry name" value="Beta-lactam/transpept-like"/>
</dbReference>
<evidence type="ECO:0000256" key="7">
    <source>
        <dbReference type="ARBA" id="ARBA00034000"/>
    </source>
</evidence>